<evidence type="ECO:0000259" key="2">
    <source>
        <dbReference type="Pfam" id="PF17728"/>
    </source>
</evidence>
<protein>
    <submittedName>
        <fullName evidence="3">Restriction endonuclease</fullName>
    </submittedName>
</protein>
<sequence length="338" mass="38230">MQAIIPENVENSNHARNITAARTVFVMLYAYAIDGEDGRIRPSMVTVMTDEQCLQQSRKARESWRLLVLGPKKPNFPGRWYSENTREPIRDDTIAALRQIGAVDEVPGVPVTSSKPRYYLARDFANLLNPLLDEAELEELILIWRTAHLAKGALILQSLKEQELRSDIYVEFGHIKHPMAPGKSSVLTKAAVEVFAQNFLEKPEVLLISESADKVHREFGKGLDRIGLKIDPKKTLPDLIIAETGSQGFRLVFIEIVHTDGPISNTRKRKLLELAKGSQLTEEECTFVTVFASRSDPAYRKVQSSIAWGSFVWFADEPERILHLVDKKEKKQTLNDLL</sequence>
<evidence type="ECO:0000313" key="4">
    <source>
        <dbReference type="Proteomes" id="UP000609323"/>
    </source>
</evidence>
<feature type="domain" description="BsuBI/PstI restriction endonuclease HTH" evidence="2">
    <location>
        <begin position="18"/>
        <end position="138"/>
    </location>
</feature>
<keyword evidence="3" id="KW-0378">Hydrolase</keyword>
<accession>A0ABQ1GMJ0</accession>
<dbReference type="Gene3D" id="1.10.10.1820">
    <property type="entry name" value="BsuBI/PstI restriction endonuclease-like"/>
    <property type="match status" value="1"/>
</dbReference>
<dbReference type="Gene3D" id="3.40.1350.80">
    <property type="match status" value="1"/>
</dbReference>
<name>A0ABQ1GMJ0_9BACL</name>
<dbReference type="InterPro" id="IPR009528">
    <property type="entry name" value="Restrct_endonuc_II_BsuBI_C"/>
</dbReference>
<dbReference type="Proteomes" id="UP000609323">
    <property type="component" value="Unassembled WGS sequence"/>
</dbReference>
<comment type="caution">
    <text evidence="3">The sequence shown here is derived from an EMBL/GenBank/DDBJ whole genome shotgun (WGS) entry which is preliminary data.</text>
</comment>
<proteinExistence type="predicted"/>
<dbReference type="InterPro" id="IPR041962">
    <property type="entry name" value="BsuBI/PstI_N_sf"/>
</dbReference>
<gene>
    <name evidence="3" type="ORF">GCM10010917_35050</name>
</gene>
<dbReference type="Pfam" id="PF17728">
    <property type="entry name" value="BsuBI_PstI_RE_N"/>
    <property type="match status" value="1"/>
</dbReference>
<organism evidence="3 4">
    <name type="scientific">Paenibacillus physcomitrellae</name>
    <dbReference type="NCBI Taxonomy" id="1619311"/>
    <lineage>
        <taxon>Bacteria</taxon>
        <taxon>Bacillati</taxon>
        <taxon>Bacillota</taxon>
        <taxon>Bacilli</taxon>
        <taxon>Bacillales</taxon>
        <taxon>Paenibacillaceae</taxon>
        <taxon>Paenibacillus</taxon>
    </lineage>
</organism>
<dbReference type="GO" id="GO:0004519">
    <property type="term" value="F:endonuclease activity"/>
    <property type="evidence" value="ECO:0007669"/>
    <property type="project" value="UniProtKB-KW"/>
</dbReference>
<dbReference type="Pfam" id="PF06616">
    <property type="entry name" value="BsuBI_PstI_RE"/>
    <property type="match status" value="1"/>
</dbReference>
<dbReference type="InterPro" id="IPR041963">
    <property type="entry name" value="BsuBI/PstI_C_sf"/>
</dbReference>
<feature type="domain" description="BsuBI/PstI restriction endonuclease" evidence="1">
    <location>
        <begin position="175"/>
        <end position="326"/>
    </location>
</feature>
<reference evidence="4" key="1">
    <citation type="journal article" date="2019" name="Int. J. Syst. Evol. Microbiol.">
        <title>The Global Catalogue of Microorganisms (GCM) 10K type strain sequencing project: providing services to taxonomists for standard genome sequencing and annotation.</title>
        <authorList>
            <consortium name="The Broad Institute Genomics Platform"/>
            <consortium name="The Broad Institute Genome Sequencing Center for Infectious Disease"/>
            <person name="Wu L."/>
            <person name="Ma J."/>
        </authorList>
    </citation>
    <scope>NUCLEOTIDE SEQUENCE [LARGE SCALE GENOMIC DNA]</scope>
    <source>
        <strain evidence="4">CGMCC 1.15044</strain>
    </source>
</reference>
<keyword evidence="3" id="KW-0540">Nuclease</keyword>
<keyword evidence="3" id="KW-0255">Endonuclease</keyword>
<evidence type="ECO:0000313" key="3">
    <source>
        <dbReference type="EMBL" id="GGA46779.1"/>
    </source>
</evidence>
<keyword evidence="4" id="KW-1185">Reference proteome</keyword>
<dbReference type="RefSeq" id="WP_094094809.1">
    <property type="nucleotide sequence ID" value="NZ_BMHF01000015.1"/>
</dbReference>
<dbReference type="InterPro" id="IPR041454">
    <property type="entry name" value="BsuBI/PstI_N"/>
</dbReference>
<dbReference type="EMBL" id="BMHF01000015">
    <property type="protein sequence ID" value="GGA46779.1"/>
    <property type="molecule type" value="Genomic_DNA"/>
</dbReference>
<evidence type="ECO:0000259" key="1">
    <source>
        <dbReference type="Pfam" id="PF06616"/>
    </source>
</evidence>